<dbReference type="Gene3D" id="3.50.50.60">
    <property type="entry name" value="FAD/NAD(P)-binding domain"/>
    <property type="match status" value="1"/>
</dbReference>
<dbReference type="GO" id="GO:0016491">
    <property type="term" value="F:oxidoreductase activity"/>
    <property type="evidence" value="ECO:0007669"/>
    <property type="project" value="InterPro"/>
</dbReference>
<dbReference type="EMBL" id="MN740436">
    <property type="protein sequence ID" value="QHU06446.1"/>
    <property type="molecule type" value="Genomic_DNA"/>
</dbReference>
<accession>A0A6C0JNS9</accession>
<name>A0A6C0JNS9_9ZZZZ</name>
<reference evidence="3" key="1">
    <citation type="journal article" date="2020" name="Nature">
        <title>Giant virus diversity and host interactions through global metagenomics.</title>
        <authorList>
            <person name="Schulz F."/>
            <person name="Roux S."/>
            <person name="Paez-Espino D."/>
            <person name="Jungbluth S."/>
            <person name="Walsh D.A."/>
            <person name="Denef V.J."/>
            <person name="McMahon K.D."/>
            <person name="Konstantinidis K.T."/>
            <person name="Eloe-Fadrosh E.A."/>
            <person name="Kyrpides N.C."/>
            <person name="Woyke T."/>
        </authorList>
    </citation>
    <scope>NUCLEOTIDE SEQUENCE</scope>
    <source>
        <strain evidence="3">GVMAG-M-3300027747-57</strain>
    </source>
</reference>
<evidence type="ECO:0000313" key="3">
    <source>
        <dbReference type="EMBL" id="QHU06446.1"/>
    </source>
</evidence>
<dbReference type="InterPro" id="IPR036188">
    <property type="entry name" value="FAD/NAD-bd_sf"/>
</dbReference>
<protein>
    <recommendedName>
        <fullName evidence="2">Amine oxidase domain-containing protein</fullName>
    </recommendedName>
</protein>
<dbReference type="InterPro" id="IPR050703">
    <property type="entry name" value="Flavin_MAO"/>
</dbReference>
<feature type="domain" description="Amine oxidase" evidence="2">
    <location>
        <begin position="12"/>
        <end position="438"/>
    </location>
</feature>
<dbReference type="PANTHER" id="PTHR43563:SF1">
    <property type="entry name" value="AMINE OXIDASE [FLAVIN-CONTAINING] B"/>
    <property type="match status" value="1"/>
</dbReference>
<organism evidence="3">
    <name type="scientific">viral metagenome</name>
    <dbReference type="NCBI Taxonomy" id="1070528"/>
    <lineage>
        <taxon>unclassified sequences</taxon>
        <taxon>metagenomes</taxon>
        <taxon>organismal metagenomes</taxon>
    </lineage>
</organism>
<dbReference type="PANTHER" id="PTHR43563">
    <property type="entry name" value="AMINE OXIDASE"/>
    <property type="match status" value="1"/>
</dbReference>
<sequence length="445" mass="50802">MIYDAIVIGGGISGLYLVYKISKKYPDWKVLLLEKNEMFGGRVDTYHDRYMTVEAGAGRFNDGHILLVQLIKELGLSKKIVNISSSAVYIPADGSGEEKNSVLDAPLEKSYGFLDPLFVRILDARLGETLPNAGLVTKIVIASKFESRKFLQNQTFGEYALRVVGEKNFEFIKQSFGYYSELVIMNAYDAIKLMWNLGPQNQFHSLTGGFSQIIERMVLKISRNKNIRLLKRREVSDIDSVEFGFSVFCKENKNPFFGKRCICAVTKNVLEKIPMFSPLKNIIQKVNCGTLCRIYSKFDVKKGEHLWLKDLPKFTTNNNLRMVIPIDFEAGVIMISYTDNIFADFWQKFYLKKGEIGVNKELQRLMKQVLGIMIPMPVETRVFYWGCGVGYWGKGADSRAISSLMVQPFEEKKLYVCGENFSENNQQWMEGGLDTAENVFRKICL</sequence>
<dbReference type="Pfam" id="PF01593">
    <property type="entry name" value="Amino_oxidase"/>
    <property type="match status" value="1"/>
</dbReference>
<comment type="similarity">
    <text evidence="1">Belongs to the flavin monoamine oxidase family.</text>
</comment>
<evidence type="ECO:0000256" key="1">
    <source>
        <dbReference type="ARBA" id="ARBA00005995"/>
    </source>
</evidence>
<dbReference type="InterPro" id="IPR002937">
    <property type="entry name" value="Amino_oxidase"/>
</dbReference>
<evidence type="ECO:0000259" key="2">
    <source>
        <dbReference type="Pfam" id="PF01593"/>
    </source>
</evidence>
<proteinExistence type="inferred from homology"/>
<dbReference type="SUPFAM" id="SSF51905">
    <property type="entry name" value="FAD/NAD(P)-binding domain"/>
    <property type="match status" value="1"/>
</dbReference>
<dbReference type="AlphaFoldDB" id="A0A6C0JNS9"/>